<reference evidence="3" key="1">
    <citation type="journal article" date="2019" name="Int. J. Syst. Evol. Microbiol.">
        <title>The Global Catalogue of Microorganisms (GCM) 10K type strain sequencing project: providing services to taxonomists for standard genome sequencing and annotation.</title>
        <authorList>
            <consortium name="The Broad Institute Genomics Platform"/>
            <consortium name="The Broad Institute Genome Sequencing Center for Infectious Disease"/>
            <person name="Wu L."/>
            <person name="Ma J."/>
        </authorList>
    </citation>
    <scope>NUCLEOTIDE SEQUENCE [LARGE SCALE GENOMIC DNA]</scope>
    <source>
        <strain evidence="3">R28</strain>
    </source>
</reference>
<dbReference type="PANTHER" id="PTHR13887">
    <property type="entry name" value="GLUTATHIONE S-TRANSFERASE KAPPA"/>
    <property type="match status" value="1"/>
</dbReference>
<evidence type="ECO:0000259" key="1">
    <source>
        <dbReference type="Pfam" id="PF01323"/>
    </source>
</evidence>
<sequence>MKIEVWSDFVCPFCYIGKRRLELALEKFDNKDNVLVEYKSYELDPHAEKNPGKSIHELLAGKYNISVEKARSMNENVGEQAAEVGLTYHFETMQHTNTFDAHRLAKYAAKQGKGKEMTEKLLYAYFTESKLISDRTTLADLAEEVGLEKEPVLEVLETDKYANHVRNDEETATQIGVQGVPFFVFNEKYAVSGAQPPEVFSEVLEKVWEEEKEKPILQSLNPKTSKTTYCTDDGCVEEDK</sequence>
<accession>A0ABW4W0W6</accession>
<comment type="caution">
    <text evidence="2">The sequence shown here is derived from an EMBL/GenBank/DDBJ whole genome shotgun (WGS) entry which is preliminary data.</text>
</comment>
<keyword evidence="3" id="KW-1185">Reference proteome</keyword>
<dbReference type="Pfam" id="PF01323">
    <property type="entry name" value="DSBA"/>
    <property type="match status" value="1"/>
</dbReference>
<name>A0ABW4W0W6_9BACI</name>
<gene>
    <name evidence="2" type="ORF">ACFSJF_08460</name>
</gene>
<proteinExistence type="predicted"/>
<dbReference type="SUPFAM" id="SSF52833">
    <property type="entry name" value="Thioredoxin-like"/>
    <property type="match status" value="1"/>
</dbReference>
<dbReference type="Gene3D" id="3.40.30.10">
    <property type="entry name" value="Glutaredoxin"/>
    <property type="match status" value="1"/>
</dbReference>
<dbReference type="InterPro" id="IPR001853">
    <property type="entry name" value="DSBA-like_thioredoxin_dom"/>
</dbReference>
<dbReference type="PANTHER" id="PTHR13887:SF41">
    <property type="entry name" value="THIOREDOXIN SUPERFAMILY PROTEIN"/>
    <property type="match status" value="1"/>
</dbReference>
<evidence type="ECO:0000313" key="2">
    <source>
        <dbReference type="EMBL" id="MFD2044293.1"/>
    </source>
</evidence>
<dbReference type="CDD" id="cd03024">
    <property type="entry name" value="DsbA_FrnE"/>
    <property type="match status" value="1"/>
</dbReference>
<organism evidence="2 3">
    <name type="scientific">Ornithinibacillus salinisoli</name>
    <dbReference type="NCBI Taxonomy" id="1848459"/>
    <lineage>
        <taxon>Bacteria</taxon>
        <taxon>Bacillati</taxon>
        <taxon>Bacillota</taxon>
        <taxon>Bacilli</taxon>
        <taxon>Bacillales</taxon>
        <taxon>Bacillaceae</taxon>
        <taxon>Ornithinibacillus</taxon>
    </lineage>
</organism>
<feature type="domain" description="DSBA-like thioredoxin" evidence="1">
    <location>
        <begin position="3"/>
        <end position="204"/>
    </location>
</feature>
<dbReference type="EMBL" id="JBHUHQ010000014">
    <property type="protein sequence ID" value="MFD2044293.1"/>
    <property type="molecule type" value="Genomic_DNA"/>
</dbReference>
<dbReference type="InterPro" id="IPR036249">
    <property type="entry name" value="Thioredoxin-like_sf"/>
</dbReference>
<evidence type="ECO:0000313" key="3">
    <source>
        <dbReference type="Proteomes" id="UP001597383"/>
    </source>
</evidence>
<protein>
    <submittedName>
        <fullName evidence="2">DsbA family protein</fullName>
    </submittedName>
</protein>
<dbReference type="Proteomes" id="UP001597383">
    <property type="component" value="Unassembled WGS sequence"/>
</dbReference>
<dbReference type="RefSeq" id="WP_377556611.1">
    <property type="nucleotide sequence ID" value="NZ_JBHUHQ010000014.1"/>
</dbReference>